<dbReference type="Proteomes" id="UP000236728">
    <property type="component" value="Unassembled WGS sequence"/>
</dbReference>
<name>A0A1H6B5N0_9BACT</name>
<dbReference type="EMBL" id="FNVA01000006">
    <property type="protein sequence ID" value="SEG56138.1"/>
    <property type="molecule type" value="Genomic_DNA"/>
</dbReference>
<protein>
    <recommendedName>
        <fullName evidence="3">Helix-turn-helix domain-containing protein</fullName>
    </recommendedName>
</protein>
<evidence type="ECO:0000313" key="1">
    <source>
        <dbReference type="EMBL" id="SEG56138.1"/>
    </source>
</evidence>
<sequence>MWYYNGLAASRMGRDGNPLSPAELRVLERLCFQHNAAVWCSWENITDMAGKAMLSPGHCRRVLAELERRGMVLRFAVVVEAERGVKPSSTNEYELPGLLDAMGDEERERWLQLKRSQANRDRYWRRRRVRTNAEVSVRRGGRKSRVVPIGSKQVRDVAAQGRLDLSAGATMEDLAASFVASCTTVETAAQGVEDSSAGAVDTERAGVFFDVEMFAGGNQNVCGGQTKCLPSSTCSECEEFTCPSPLPPSVAAEICKSNSNGKDKSAGIAGWPGEAVRAASTRGQRRQRAPVEADDPEVHREVLAVLACTGIAPGAARRRLYLAVQRALEWFCSEQECAPAVGGDVMREMWSLYLAAKPYLLQVRCPDVRRFYADGFWTDVKMWPWMKHELRACPIRRGGKYLFYEFASGKKLDTRLLM</sequence>
<dbReference type="AlphaFoldDB" id="A0A1H6B5N0"/>
<evidence type="ECO:0008006" key="3">
    <source>
        <dbReference type="Google" id="ProtNLM"/>
    </source>
</evidence>
<reference evidence="1 2" key="1">
    <citation type="submission" date="2016-10" db="EMBL/GenBank/DDBJ databases">
        <authorList>
            <person name="de Groot N.N."/>
        </authorList>
    </citation>
    <scope>NUCLEOTIDE SEQUENCE [LARGE SCALE GENOMIC DNA]</scope>
    <source>
        <strain evidence="1 2">DSM 22489</strain>
    </source>
</reference>
<evidence type="ECO:0000313" key="2">
    <source>
        <dbReference type="Proteomes" id="UP000236728"/>
    </source>
</evidence>
<organism evidence="1 2">
    <name type="scientific">Bryocella elongata</name>
    <dbReference type="NCBI Taxonomy" id="863522"/>
    <lineage>
        <taxon>Bacteria</taxon>
        <taxon>Pseudomonadati</taxon>
        <taxon>Acidobacteriota</taxon>
        <taxon>Terriglobia</taxon>
        <taxon>Terriglobales</taxon>
        <taxon>Acidobacteriaceae</taxon>
        <taxon>Bryocella</taxon>
    </lineage>
</organism>
<keyword evidence="2" id="KW-1185">Reference proteome</keyword>
<gene>
    <name evidence="1" type="ORF">SAMN05421819_3547</name>
</gene>
<proteinExistence type="predicted"/>
<accession>A0A1H6B5N0</accession>